<dbReference type="InterPro" id="IPR037185">
    <property type="entry name" value="EmrE-like"/>
</dbReference>
<dbReference type="EMBL" id="KB294182">
    <property type="protein sequence ID" value="ELU14921.1"/>
    <property type="molecule type" value="Genomic_DNA"/>
</dbReference>
<feature type="transmembrane region" description="Helical" evidence="6">
    <location>
        <begin position="191"/>
        <end position="210"/>
    </location>
</feature>
<dbReference type="EMBL" id="AMQN01004688">
    <property type="status" value="NOT_ANNOTATED_CDS"/>
    <property type="molecule type" value="Genomic_DNA"/>
</dbReference>
<evidence type="ECO:0000313" key="8">
    <source>
        <dbReference type="EnsemblMetazoa" id="CapteP138820"/>
    </source>
</evidence>
<feature type="transmembrane region" description="Helical" evidence="6">
    <location>
        <begin position="125"/>
        <end position="144"/>
    </location>
</feature>
<proteinExistence type="inferred from homology"/>
<dbReference type="FunCoup" id="R7VF31">
    <property type="interactions" value="841"/>
</dbReference>
<dbReference type="SUPFAM" id="SSF103481">
    <property type="entry name" value="Multidrug resistance efflux transporter EmrE"/>
    <property type="match status" value="1"/>
</dbReference>
<keyword evidence="4 6" id="KW-1133">Transmembrane helix</keyword>
<feature type="transmembrane region" description="Helical" evidence="6">
    <location>
        <begin position="261"/>
        <end position="281"/>
    </location>
</feature>
<dbReference type="Gene3D" id="1.10.3730.20">
    <property type="match status" value="1"/>
</dbReference>
<feature type="transmembrane region" description="Helical" evidence="6">
    <location>
        <begin position="230"/>
        <end position="249"/>
    </location>
</feature>
<dbReference type="STRING" id="283909.R7VF31"/>
<dbReference type="Pfam" id="PF05653">
    <property type="entry name" value="Mg_trans_NIPA"/>
    <property type="match status" value="1"/>
</dbReference>
<accession>R7VF31</accession>
<comment type="subcellular location">
    <subcellularLocation>
        <location evidence="1">Membrane</location>
        <topology evidence="1">Multi-pass membrane protein</topology>
    </subcellularLocation>
</comment>
<dbReference type="PANTHER" id="PTHR12570:SF92">
    <property type="entry name" value="SPICHTHYIN, ISOFORM B"/>
    <property type="match status" value="1"/>
</dbReference>
<dbReference type="OMA" id="STWMPWF"/>
<organism evidence="7">
    <name type="scientific">Capitella teleta</name>
    <name type="common">Polychaete worm</name>
    <dbReference type="NCBI Taxonomy" id="283909"/>
    <lineage>
        <taxon>Eukaryota</taxon>
        <taxon>Metazoa</taxon>
        <taxon>Spiralia</taxon>
        <taxon>Lophotrochozoa</taxon>
        <taxon>Annelida</taxon>
        <taxon>Polychaeta</taxon>
        <taxon>Sedentaria</taxon>
        <taxon>Scolecida</taxon>
        <taxon>Capitellidae</taxon>
        <taxon>Capitella</taxon>
    </lineage>
</organism>
<gene>
    <name evidence="7" type="ORF">CAPTEDRAFT_138820</name>
</gene>
<dbReference type="PANTHER" id="PTHR12570">
    <property type="match status" value="1"/>
</dbReference>
<evidence type="ECO:0000313" key="7">
    <source>
        <dbReference type="EMBL" id="ELU14921.1"/>
    </source>
</evidence>
<sequence length="353" mass="38890">MALLIQPTIAPDSTWAPDVPLTHTFDFYIGLILAISSCLFIGSSFIVKKKGLRKVAFRAGQYGGHGYLKEQLWWAGMVLMAVGETCNFAAYAYAPATLVTPLGAISILVSAVLASHFLNERLNILGKIGCLLCLIGAVIVIIHSPKDAELGTLEEIFKQYLNPFFITYAVLVFVSGIILIFYAAPRWGTTHPMVFVTITGTFGSLSVMGCKGMGEGLRETFNGQNQFLNWEFYVLLVFVALCITLQINYMNKALDIFNTSVVTPLLYVVFTLCVIIASQILIGEWVDLAPLDIMGNCCGLFVIAAGIFLLQMFNELDISLKDLPKLRKKNLGSDFTQITVDNEREALLSRRSI</sequence>
<evidence type="ECO:0000256" key="6">
    <source>
        <dbReference type="SAM" id="Phobius"/>
    </source>
</evidence>
<dbReference type="EnsemblMetazoa" id="CapteT138820">
    <property type="protein sequence ID" value="CapteP138820"/>
    <property type="gene ID" value="CapteG138820"/>
</dbReference>
<dbReference type="GO" id="GO:0016020">
    <property type="term" value="C:membrane"/>
    <property type="evidence" value="ECO:0007669"/>
    <property type="project" value="UniProtKB-SubCell"/>
</dbReference>
<keyword evidence="5 6" id="KW-0472">Membrane</keyword>
<evidence type="ECO:0000256" key="3">
    <source>
        <dbReference type="ARBA" id="ARBA00022692"/>
    </source>
</evidence>
<reference evidence="8" key="3">
    <citation type="submission" date="2015-06" db="UniProtKB">
        <authorList>
            <consortium name="EnsemblMetazoa"/>
        </authorList>
    </citation>
    <scope>IDENTIFICATION</scope>
</reference>
<evidence type="ECO:0000256" key="1">
    <source>
        <dbReference type="ARBA" id="ARBA00004141"/>
    </source>
</evidence>
<evidence type="ECO:0000256" key="5">
    <source>
        <dbReference type="ARBA" id="ARBA00023136"/>
    </source>
</evidence>
<dbReference type="OrthoDB" id="6428174at2759"/>
<dbReference type="InterPro" id="IPR008521">
    <property type="entry name" value="Mg_trans_NIPA"/>
</dbReference>
<feature type="transmembrane region" description="Helical" evidence="6">
    <location>
        <begin position="164"/>
        <end position="184"/>
    </location>
</feature>
<protein>
    <recommendedName>
        <fullName evidence="10">Magnesium transporter NIPA2</fullName>
    </recommendedName>
</protein>
<dbReference type="AlphaFoldDB" id="R7VF31"/>
<reference evidence="7 9" key="2">
    <citation type="journal article" date="2013" name="Nature">
        <title>Insights into bilaterian evolution from three spiralian genomes.</title>
        <authorList>
            <person name="Simakov O."/>
            <person name="Marletaz F."/>
            <person name="Cho S.J."/>
            <person name="Edsinger-Gonzales E."/>
            <person name="Havlak P."/>
            <person name="Hellsten U."/>
            <person name="Kuo D.H."/>
            <person name="Larsson T."/>
            <person name="Lv J."/>
            <person name="Arendt D."/>
            <person name="Savage R."/>
            <person name="Osoegawa K."/>
            <person name="de Jong P."/>
            <person name="Grimwood J."/>
            <person name="Chapman J.A."/>
            <person name="Shapiro H."/>
            <person name="Aerts A."/>
            <person name="Otillar R.P."/>
            <person name="Terry A.Y."/>
            <person name="Boore J.L."/>
            <person name="Grigoriev I.V."/>
            <person name="Lindberg D.R."/>
            <person name="Seaver E.C."/>
            <person name="Weisblat D.A."/>
            <person name="Putnam N.H."/>
            <person name="Rokhsar D.S."/>
        </authorList>
    </citation>
    <scope>NUCLEOTIDE SEQUENCE</scope>
    <source>
        <strain evidence="7 9">I ESC-2004</strain>
    </source>
</reference>
<keyword evidence="9" id="KW-1185">Reference proteome</keyword>
<dbReference type="GO" id="GO:0015095">
    <property type="term" value="F:magnesium ion transmembrane transporter activity"/>
    <property type="evidence" value="ECO:0007669"/>
    <property type="project" value="InterPro"/>
</dbReference>
<keyword evidence="3 6" id="KW-0812">Transmembrane</keyword>
<feature type="transmembrane region" description="Helical" evidence="6">
    <location>
        <begin position="99"/>
        <end position="118"/>
    </location>
</feature>
<evidence type="ECO:0000256" key="2">
    <source>
        <dbReference type="ARBA" id="ARBA00007230"/>
    </source>
</evidence>
<dbReference type="Proteomes" id="UP000014760">
    <property type="component" value="Unassembled WGS sequence"/>
</dbReference>
<evidence type="ECO:0000256" key="4">
    <source>
        <dbReference type="ARBA" id="ARBA00022989"/>
    </source>
</evidence>
<evidence type="ECO:0008006" key="10">
    <source>
        <dbReference type="Google" id="ProtNLM"/>
    </source>
</evidence>
<name>R7VF31_CAPTE</name>
<comment type="similarity">
    <text evidence="2">Belongs to the NIPA family.</text>
</comment>
<dbReference type="HOGENOM" id="CLU_012349_1_1_1"/>
<feature type="transmembrane region" description="Helical" evidence="6">
    <location>
        <begin position="72"/>
        <end position="93"/>
    </location>
</feature>
<feature type="transmembrane region" description="Helical" evidence="6">
    <location>
        <begin position="293"/>
        <end position="313"/>
    </location>
</feature>
<evidence type="ECO:0000313" key="9">
    <source>
        <dbReference type="Proteomes" id="UP000014760"/>
    </source>
</evidence>
<reference evidence="9" key="1">
    <citation type="submission" date="2012-12" db="EMBL/GenBank/DDBJ databases">
        <authorList>
            <person name="Hellsten U."/>
            <person name="Grimwood J."/>
            <person name="Chapman J.A."/>
            <person name="Shapiro H."/>
            <person name="Aerts A."/>
            <person name="Otillar R.P."/>
            <person name="Terry A.Y."/>
            <person name="Boore J.L."/>
            <person name="Simakov O."/>
            <person name="Marletaz F."/>
            <person name="Cho S.-J."/>
            <person name="Edsinger-Gonzales E."/>
            <person name="Havlak P."/>
            <person name="Kuo D.-H."/>
            <person name="Larsson T."/>
            <person name="Lv J."/>
            <person name="Arendt D."/>
            <person name="Savage R."/>
            <person name="Osoegawa K."/>
            <person name="de Jong P."/>
            <person name="Lindberg D.R."/>
            <person name="Seaver E.C."/>
            <person name="Weisblat D.A."/>
            <person name="Putnam N.H."/>
            <person name="Grigoriev I.V."/>
            <person name="Rokhsar D.S."/>
        </authorList>
    </citation>
    <scope>NUCLEOTIDE SEQUENCE</scope>
    <source>
        <strain evidence="9">I ESC-2004</strain>
    </source>
</reference>
<feature type="transmembrane region" description="Helical" evidence="6">
    <location>
        <begin position="27"/>
        <end position="47"/>
    </location>
</feature>